<evidence type="ECO:0000313" key="10">
    <source>
        <dbReference type="Proteomes" id="UP000187209"/>
    </source>
</evidence>
<feature type="transmembrane region" description="Helical" evidence="7">
    <location>
        <begin position="83"/>
        <end position="104"/>
    </location>
</feature>
<feature type="binding site" evidence="5">
    <location>
        <position position="571"/>
    </location>
    <ligand>
        <name>Zn(2+)</name>
        <dbReference type="ChEBI" id="CHEBI:29105"/>
        <label>1</label>
    </ligand>
</feature>
<dbReference type="InterPro" id="IPR003607">
    <property type="entry name" value="HD/PDEase_dom"/>
</dbReference>
<reference evidence="9 10" key="1">
    <citation type="submission" date="2016-11" db="EMBL/GenBank/DDBJ databases">
        <title>The macronuclear genome of Stentor coeruleus: a giant cell with tiny introns.</title>
        <authorList>
            <person name="Slabodnick M."/>
            <person name="Ruby J.G."/>
            <person name="Reiff S.B."/>
            <person name="Swart E.C."/>
            <person name="Gosai S."/>
            <person name="Prabakaran S."/>
            <person name="Witkowska E."/>
            <person name="Larue G.E."/>
            <person name="Fisher S."/>
            <person name="Freeman R.M."/>
            <person name="Gunawardena J."/>
            <person name="Chu W."/>
            <person name="Stover N.A."/>
            <person name="Gregory B.D."/>
            <person name="Nowacki M."/>
            <person name="Derisi J."/>
            <person name="Roy S.W."/>
            <person name="Marshall W.F."/>
            <person name="Sood P."/>
        </authorList>
    </citation>
    <scope>NUCLEOTIDE SEQUENCE [LARGE SCALE GENOMIC DNA]</scope>
    <source>
        <strain evidence="9">WM001</strain>
    </source>
</reference>
<feature type="transmembrane region" description="Helical" evidence="7">
    <location>
        <begin position="199"/>
        <end position="219"/>
    </location>
</feature>
<feature type="binding site" evidence="4">
    <location>
        <position position="622"/>
    </location>
    <ligand>
        <name>AMP</name>
        <dbReference type="ChEBI" id="CHEBI:456215"/>
    </ligand>
</feature>
<dbReference type="AlphaFoldDB" id="A0A1R2CJ73"/>
<dbReference type="CDD" id="cd00077">
    <property type="entry name" value="HDc"/>
    <property type="match status" value="1"/>
</dbReference>
<keyword evidence="10" id="KW-1185">Reference proteome</keyword>
<feature type="transmembrane region" description="Helical" evidence="7">
    <location>
        <begin position="116"/>
        <end position="135"/>
    </location>
</feature>
<keyword evidence="7" id="KW-0812">Transmembrane</keyword>
<feature type="active site" description="Proton donor" evidence="3">
    <location>
        <position position="420"/>
    </location>
</feature>
<feature type="binding site" evidence="5">
    <location>
        <position position="461"/>
    </location>
    <ligand>
        <name>Zn(2+)</name>
        <dbReference type="ChEBI" id="CHEBI:29105"/>
        <label>1</label>
    </ligand>
</feature>
<comment type="similarity">
    <text evidence="6">Belongs to the cyclic nucleotide phosphodiesterase family.</text>
</comment>
<feature type="binding site" evidence="4">
    <location>
        <position position="461"/>
    </location>
    <ligand>
        <name>AMP</name>
        <dbReference type="ChEBI" id="CHEBI:456215"/>
    </ligand>
</feature>
<feature type="binding site" evidence="5">
    <location>
        <position position="461"/>
    </location>
    <ligand>
        <name>Zn(2+)</name>
        <dbReference type="ChEBI" id="CHEBI:29105"/>
        <label>2</label>
    </ligand>
</feature>
<evidence type="ECO:0000259" key="8">
    <source>
        <dbReference type="PROSITE" id="PS51845"/>
    </source>
</evidence>
<feature type="binding site" evidence="5">
    <location>
        <position position="424"/>
    </location>
    <ligand>
        <name>Zn(2+)</name>
        <dbReference type="ChEBI" id="CHEBI:29105"/>
        <label>1</label>
    </ligand>
</feature>
<evidence type="ECO:0000256" key="2">
    <source>
        <dbReference type="ARBA" id="ARBA00022801"/>
    </source>
</evidence>
<evidence type="ECO:0000256" key="4">
    <source>
        <dbReference type="PIRSR" id="PIRSR623088-2"/>
    </source>
</evidence>
<dbReference type="GO" id="GO:0046872">
    <property type="term" value="F:metal ion binding"/>
    <property type="evidence" value="ECO:0007669"/>
    <property type="project" value="UniProtKB-KW"/>
</dbReference>
<name>A0A1R2CJ73_9CILI</name>
<feature type="binding site" evidence="5">
    <location>
        <position position="460"/>
    </location>
    <ligand>
        <name>Zn(2+)</name>
        <dbReference type="ChEBI" id="CHEBI:29105"/>
        <label>1</label>
    </ligand>
</feature>
<feature type="binding site" evidence="4">
    <location>
        <position position="571"/>
    </location>
    <ligand>
        <name>AMP</name>
        <dbReference type="ChEBI" id="CHEBI:456215"/>
    </ligand>
</feature>
<dbReference type="GO" id="GO:0007165">
    <property type="term" value="P:signal transduction"/>
    <property type="evidence" value="ECO:0007669"/>
    <property type="project" value="InterPro"/>
</dbReference>
<dbReference type="PANTHER" id="PTHR11347">
    <property type="entry name" value="CYCLIC NUCLEOTIDE PHOSPHODIESTERASE"/>
    <property type="match status" value="1"/>
</dbReference>
<dbReference type="Pfam" id="PF00233">
    <property type="entry name" value="PDEase_I"/>
    <property type="match status" value="1"/>
</dbReference>
<evidence type="ECO:0000256" key="3">
    <source>
        <dbReference type="PIRSR" id="PIRSR623088-1"/>
    </source>
</evidence>
<feature type="transmembrane region" description="Helical" evidence="7">
    <location>
        <begin position="50"/>
        <end position="71"/>
    </location>
</feature>
<keyword evidence="2 6" id="KW-0378">Hydrolase</keyword>
<dbReference type="EMBL" id="MPUH01000136">
    <property type="protein sequence ID" value="OMJ89005.1"/>
    <property type="molecule type" value="Genomic_DNA"/>
</dbReference>
<gene>
    <name evidence="9" type="ORF">SteCoe_8920</name>
</gene>
<feature type="binding site" evidence="4">
    <location>
        <begin position="420"/>
        <end position="424"/>
    </location>
    <ligand>
        <name>AMP</name>
        <dbReference type="ChEBI" id="CHEBI:456215"/>
    </ligand>
</feature>
<dbReference type="PROSITE" id="PS51845">
    <property type="entry name" value="PDEASE_I_2"/>
    <property type="match status" value="1"/>
</dbReference>
<evidence type="ECO:0000256" key="6">
    <source>
        <dbReference type="RuleBase" id="RU363067"/>
    </source>
</evidence>
<sequence>MKVIPYPTSVTVENMNMKINYFTLGFLNQKINEDYIKYIVKKPKTNCDRYIKTIIQVFHCMILLVYTGNYLSKLDQEGFSDSLIFQFAFIIPVIIIAQYMLYIGINANKGYHKSSYYVTFSYLCSSVTLILNDSFTQNLIFKNSGESNLSCLPGLILLSFIYLHAMANCYFQLTLFNLVLIILFGVLRFTNRTSITLPILEILLLLFAHIAQICLVYAFTLENMQEFFTKKLREECEPEKLLDQGDNVVNNYKVNECIEELYNVLPTAQENLKLPIEKTIGLLNNLTCDSRERIIVEKSIFEEISNNLDVEDKMYIEQSWCNNQTLKIRKTEKCTVKRFFDKNLDKYFEVDVAHILKQVSVNWNFDTFDLNHKTGLKPLSTLGKYCLKLYNLIETFNFLECKVDKFLTKLEKSYKQNPYHNAVHGADILTSSLFFINNSFLSACLSEIDILAVIISHLAHDVGHPGFTNRFLVTFQDRLALQYNDISVLESMHCSILFSLLAEDDKSILTTLDRDQYILFRKMTIDIILATDMGKHFDLLGLFRIKNYSPKTMESFESKMEVLKMLIKTSDIGHAAKSNEIHTNWSMLITEEFFKQGDLEKERKKTVSMYCDRETTIIAKSQIGFLKNIALPLYEALNRSLNSGKIETMCVEQIKNNISTWEYRFKNDASRTLKDNQLGLISKSPSTISLMGIKSRSDAVLSKHK</sequence>
<protein>
    <recommendedName>
        <fullName evidence="6">Phosphodiesterase</fullName>
        <ecNumber evidence="6">3.1.4.-</ecNumber>
    </recommendedName>
</protein>
<dbReference type="InterPro" id="IPR002073">
    <property type="entry name" value="PDEase_catalytic_dom"/>
</dbReference>
<evidence type="ECO:0000313" key="9">
    <source>
        <dbReference type="EMBL" id="OMJ89005.1"/>
    </source>
</evidence>
<evidence type="ECO:0000256" key="1">
    <source>
        <dbReference type="ARBA" id="ARBA00022723"/>
    </source>
</evidence>
<evidence type="ECO:0000256" key="7">
    <source>
        <dbReference type="SAM" id="Phobius"/>
    </source>
</evidence>
<dbReference type="Gene3D" id="1.10.1300.10">
    <property type="entry name" value="3'5'-cyclic nucleotide phosphodiesterase, catalytic domain"/>
    <property type="match status" value="1"/>
</dbReference>
<dbReference type="EC" id="3.1.4.-" evidence="6"/>
<organism evidence="9 10">
    <name type="scientific">Stentor coeruleus</name>
    <dbReference type="NCBI Taxonomy" id="5963"/>
    <lineage>
        <taxon>Eukaryota</taxon>
        <taxon>Sar</taxon>
        <taxon>Alveolata</taxon>
        <taxon>Ciliophora</taxon>
        <taxon>Postciliodesmatophora</taxon>
        <taxon>Heterotrichea</taxon>
        <taxon>Heterotrichida</taxon>
        <taxon>Stentoridae</taxon>
        <taxon>Stentor</taxon>
    </lineage>
</organism>
<dbReference type="PROSITE" id="PS00126">
    <property type="entry name" value="PDEASE_I_1"/>
    <property type="match status" value="1"/>
</dbReference>
<dbReference type="OrthoDB" id="189220at2759"/>
<feature type="transmembrane region" description="Helical" evidence="7">
    <location>
        <begin position="155"/>
        <end position="187"/>
    </location>
</feature>
<keyword evidence="7" id="KW-1133">Transmembrane helix</keyword>
<dbReference type="InterPro" id="IPR023174">
    <property type="entry name" value="PDEase_CS"/>
</dbReference>
<evidence type="ECO:0000256" key="5">
    <source>
        <dbReference type="PIRSR" id="PIRSR623088-3"/>
    </source>
</evidence>
<proteinExistence type="inferred from homology"/>
<dbReference type="GO" id="GO:0004114">
    <property type="term" value="F:3',5'-cyclic-nucleotide phosphodiesterase activity"/>
    <property type="evidence" value="ECO:0007669"/>
    <property type="project" value="InterPro"/>
</dbReference>
<keyword evidence="1 5" id="KW-0479">Metal-binding</keyword>
<dbReference type="Proteomes" id="UP000187209">
    <property type="component" value="Unassembled WGS sequence"/>
</dbReference>
<dbReference type="InterPro" id="IPR036971">
    <property type="entry name" value="PDEase_catalytic_dom_sf"/>
</dbReference>
<accession>A0A1R2CJ73</accession>
<dbReference type="PRINTS" id="PR00387">
    <property type="entry name" value="PDIESTERASE1"/>
</dbReference>
<keyword evidence="7" id="KW-0472">Membrane</keyword>
<feature type="domain" description="PDEase" evidence="8">
    <location>
        <begin position="344"/>
        <end position="668"/>
    </location>
</feature>
<comment type="cofactor">
    <cofactor evidence="6">
        <name>a divalent metal cation</name>
        <dbReference type="ChEBI" id="CHEBI:60240"/>
    </cofactor>
    <text evidence="6">Binds 2 divalent metal cations per subunit. Site 1 may preferentially bind zinc ions, while site 2 has a preference for magnesium and/or manganese ions.</text>
</comment>
<dbReference type="SUPFAM" id="SSF109604">
    <property type="entry name" value="HD-domain/PDEase-like"/>
    <property type="match status" value="1"/>
</dbReference>
<comment type="caution">
    <text evidence="9">The sequence shown here is derived from an EMBL/GenBank/DDBJ whole genome shotgun (WGS) entry which is preliminary data.</text>
</comment>
<dbReference type="InterPro" id="IPR023088">
    <property type="entry name" value="PDEase"/>
</dbReference>